<feature type="compositionally biased region" description="Basic and acidic residues" evidence="1">
    <location>
        <begin position="1"/>
        <end position="12"/>
    </location>
</feature>
<sequence>MSFFDKAKDKLTGHSTSQSNSDSQQSEQTYSIQPHPAKTNDPRDSQGGPQYGGLNADPDVQAFHARGPYVPNQELLNKVDKPLGRDELNARAAELNKRDANDVVNPGADASGI</sequence>
<name>M2PJA3_CERS8</name>
<organism evidence="2 3">
    <name type="scientific">Ceriporiopsis subvermispora (strain B)</name>
    <name type="common">White-rot fungus</name>
    <name type="synonym">Gelatoporia subvermispora</name>
    <dbReference type="NCBI Taxonomy" id="914234"/>
    <lineage>
        <taxon>Eukaryota</taxon>
        <taxon>Fungi</taxon>
        <taxon>Dikarya</taxon>
        <taxon>Basidiomycota</taxon>
        <taxon>Agaricomycotina</taxon>
        <taxon>Agaricomycetes</taxon>
        <taxon>Polyporales</taxon>
        <taxon>Gelatoporiaceae</taxon>
        <taxon>Gelatoporia</taxon>
    </lineage>
</organism>
<dbReference type="EMBL" id="KB445798">
    <property type="protein sequence ID" value="EMD36289.1"/>
    <property type="molecule type" value="Genomic_DNA"/>
</dbReference>
<protein>
    <submittedName>
        <fullName evidence="2">Uncharacterized protein</fullName>
    </submittedName>
</protein>
<evidence type="ECO:0000256" key="1">
    <source>
        <dbReference type="SAM" id="MobiDB-lite"/>
    </source>
</evidence>
<gene>
    <name evidence="2" type="ORF">CERSUDRAFT_115234</name>
</gene>
<feature type="compositionally biased region" description="Low complexity" evidence="1">
    <location>
        <begin position="15"/>
        <end position="28"/>
    </location>
</feature>
<dbReference type="Proteomes" id="UP000016930">
    <property type="component" value="Unassembled WGS sequence"/>
</dbReference>
<evidence type="ECO:0000313" key="3">
    <source>
        <dbReference type="Proteomes" id="UP000016930"/>
    </source>
</evidence>
<accession>M2PJA3</accession>
<proteinExistence type="predicted"/>
<dbReference type="STRING" id="914234.M2PJA3"/>
<feature type="region of interest" description="Disordered" evidence="1">
    <location>
        <begin position="1"/>
        <end position="75"/>
    </location>
</feature>
<keyword evidence="3" id="KW-1185">Reference proteome</keyword>
<dbReference type="HOGENOM" id="CLU_152691_0_0_1"/>
<dbReference type="OrthoDB" id="2532734at2759"/>
<reference evidence="2 3" key="1">
    <citation type="journal article" date="2012" name="Proc. Natl. Acad. Sci. U.S.A.">
        <title>Comparative genomics of Ceriporiopsis subvermispora and Phanerochaete chrysosporium provide insight into selective ligninolysis.</title>
        <authorList>
            <person name="Fernandez-Fueyo E."/>
            <person name="Ruiz-Duenas F.J."/>
            <person name="Ferreira P."/>
            <person name="Floudas D."/>
            <person name="Hibbett D.S."/>
            <person name="Canessa P."/>
            <person name="Larrondo L.F."/>
            <person name="James T.Y."/>
            <person name="Seelenfreund D."/>
            <person name="Lobos S."/>
            <person name="Polanco R."/>
            <person name="Tello M."/>
            <person name="Honda Y."/>
            <person name="Watanabe T."/>
            <person name="Watanabe T."/>
            <person name="Ryu J.S."/>
            <person name="Kubicek C.P."/>
            <person name="Schmoll M."/>
            <person name="Gaskell J."/>
            <person name="Hammel K.E."/>
            <person name="St John F.J."/>
            <person name="Vanden Wymelenberg A."/>
            <person name="Sabat G."/>
            <person name="Splinter BonDurant S."/>
            <person name="Syed K."/>
            <person name="Yadav J.S."/>
            <person name="Doddapaneni H."/>
            <person name="Subramanian V."/>
            <person name="Lavin J.L."/>
            <person name="Oguiza J.A."/>
            <person name="Perez G."/>
            <person name="Pisabarro A.G."/>
            <person name="Ramirez L."/>
            <person name="Santoyo F."/>
            <person name="Master E."/>
            <person name="Coutinho P.M."/>
            <person name="Henrissat B."/>
            <person name="Lombard V."/>
            <person name="Magnuson J.K."/>
            <person name="Kuees U."/>
            <person name="Hori C."/>
            <person name="Igarashi K."/>
            <person name="Samejima M."/>
            <person name="Held B.W."/>
            <person name="Barry K.W."/>
            <person name="LaButti K.M."/>
            <person name="Lapidus A."/>
            <person name="Lindquist E.A."/>
            <person name="Lucas S.M."/>
            <person name="Riley R."/>
            <person name="Salamov A.A."/>
            <person name="Hoffmeister D."/>
            <person name="Schwenk D."/>
            <person name="Hadar Y."/>
            <person name="Yarden O."/>
            <person name="de Vries R.P."/>
            <person name="Wiebenga A."/>
            <person name="Stenlid J."/>
            <person name="Eastwood D."/>
            <person name="Grigoriev I.V."/>
            <person name="Berka R.M."/>
            <person name="Blanchette R.A."/>
            <person name="Kersten P."/>
            <person name="Martinez A.T."/>
            <person name="Vicuna R."/>
            <person name="Cullen D."/>
        </authorList>
    </citation>
    <scope>NUCLEOTIDE SEQUENCE [LARGE SCALE GENOMIC DNA]</scope>
    <source>
        <strain evidence="2 3">B</strain>
    </source>
</reference>
<dbReference type="AlphaFoldDB" id="M2PJA3"/>
<evidence type="ECO:0000313" key="2">
    <source>
        <dbReference type="EMBL" id="EMD36289.1"/>
    </source>
</evidence>